<feature type="transmembrane region" description="Helical" evidence="1">
    <location>
        <begin position="83"/>
        <end position="104"/>
    </location>
</feature>
<dbReference type="Proteomes" id="UP000093111">
    <property type="component" value="Unassembled WGS sequence"/>
</dbReference>
<proteinExistence type="predicted"/>
<organism evidence="3 4">
    <name type="scientific">Pararhizobium polonicum</name>
    <dbReference type="NCBI Taxonomy" id="1612624"/>
    <lineage>
        <taxon>Bacteria</taxon>
        <taxon>Pseudomonadati</taxon>
        <taxon>Pseudomonadota</taxon>
        <taxon>Alphaproteobacteria</taxon>
        <taxon>Hyphomicrobiales</taxon>
        <taxon>Rhizobiaceae</taxon>
        <taxon>Rhizobium/Agrobacterium group</taxon>
        <taxon>Pararhizobium</taxon>
    </lineage>
</organism>
<dbReference type="AlphaFoldDB" id="A0A1C7NWN2"/>
<sequence>MDATTSVSMLAAAWDALIIIMDPMRLAILCFAAFLGVILGIIPGIGGLAGTALLLPFTFTMDPYTAFAFLLGLGATTSTGDPIPAILFGVPGGAGSAATVLDGLPMAKRGEAGRALSAAYMSSLMGGLFGAALLGLAVPVLRPIMLYIGTPEMLAISILGLSMVAALSSSTPLRGLAAASIGIMISMIGSEPRTGTFRWTFESLYLWEGIPLVPLTLGLFALPELCDMAIARHSLQGKPKHDVNHKIWEGAVDCFRNWWLILRCSWIGTSLGAIPGIGGAVVDWVAYAHAARSVKDGQKTFGTGDVRGVIASESANNAKEGGSLITMIAFGIPGTAGMAIILGAFLSQGLVPGPDMLTKNLSITYSMVWSIAIANIVGAGLCYAFSSQFARLATLRYTLILPIVICIIFIGAFEGSRQWGDLIALLVFGTVGWTMKRLRWPRAPLILGVVLGDTIERQLFISIRLYGADWLLHPMVAVILGIALLGILRPFIRTLLDRRRGEGQQGPALGRARFAPSDLFPLLLICGLVYLIFMTVGWPSTTSLVPRIVTGTALAAVGLSLLNAVFRRGARPASGLDDAKADVGAALHMDIVEENEGLSNMEILGRALRFGAWLLSFLFSMALIGILPTIPLFVISFMRLEARERWSLVLAMATGMTLFVYVVFDQLLALAWPQTYFGQLIPILQVVPSM</sequence>
<evidence type="ECO:0000256" key="1">
    <source>
        <dbReference type="SAM" id="Phobius"/>
    </source>
</evidence>
<evidence type="ECO:0000313" key="4">
    <source>
        <dbReference type="Proteomes" id="UP000093111"/>
    </source>
</evidence>
<feature type="transmembrane region" description="Helical" evidence="1">
    <location>
        <begin position="210"/>
        <end position="230"/>
    </location>
</feature>
<dbReference type="OrthoDB" id="9806425at2"/>
<feature type="transmembrane region" description="Helical" evidence="1">
    <location>
        <begin position="519"/>
        <end position="538"/>
    </location>
</feature>
<accession>A0A1C7NWN2</accession>
<protein>
    <recommendedName>
        <fullName evidence="2">DUF112 domain-containing protein</fullName>
    </recommendedName>
</protein>
<dbReference type="PANTHER" id="PTHR35342:SF5">
    <property type="entry name" value="TRICARBOXYLIC TRANSPORT PROTEIN"/>
    <property type="match status" value="1"/>
</dbReference>
<gene>
    <name evidence="3" type="ORF">ADU59_21475</name>
</gene>
<dbReference type="InterPro" id="IPR002823">
    <property type="entry name" value="DUF112_TM"/>
</dbReference>
<feature type="transmembrane region" description="Helical" evidence="1">
    <location>
        <begin position="173"/>
        <end position="190"/>
    </location>
</feature>
<dbReference type="PATRIC" id="fig|1612624.7.peg.1946"/>
<dbReference type="EMBL" id="LGLV01000014">
    <property type="protein sequence ID" value="OBZ93428.1"/>
    <property type="molecule type" value="Genomic_DNA"/>
</dbReference>
<evidence type="ECO:0000313" key="3">
    <source>
        <dbReference type="EMBL" id="OBZ93428.1"/>
    </source>
</evidence>
<feature type="transmembrane region" description="Helical" evidence="1">
    <location>
        <begin position="26"/>
        <end position="55"/>
    </location>
</feature>
<feature type="domain" description="DUF112" evidence="2">
    <location>
        <begin position="26"/>
        <end position="447"/>
    </location>
</feature>
<keyword evidence="4" id="KW-1185">Reference proteome</keyword>
<feature type="transmembrane region" description="Helical" evidence="1">
    <location>
        <begin position="646"/>
        <end position="664"/>
    </location>
</feature>
<reference evidence="3 4" key="1">
    <citation type="journal article" date="2016" name="Syst. Appl. Microbiol.">
        <title>Pararhizobium polonicum sp. nov. isolated from tumors on stone fruit rootstocks.</title>
        <authorList>
            <person name="Pulawska J."/>
            <person name="Kuzmanovic N."/>
            <person name="Willems A."/>
            <person name="Pothier J.F."/>
        </authorList>
    </citation>
    <scope>NUCLEOTIDE SEQUENCE [LARGE SCALE GENOMIC DNA]</scope>
    <source>
        <strain evidence="3 4">F5.1</strain>
    </source>
</reference>
<feature type="transmembrane region" description="Helical" evidence="1">
    <location>
        <begin position="324"/>
        <end position="346"/>
    </location>
</feature>
<feature type="transmembrane region" description="Helical" evidence="1">
    <location>
        <begin position="472"/>
        <end position="492"/>
    </location>
</feature>
<feature type="transmembrane region" description="Helical" evidence="1">
    <location>
        <begin position="544"/>
        <end position="566"/>
    </location>
</feature>
<keyword evidence="1" id="KW-0472">Membrane</keyword>
<comment type="caution">
    <text evidence="3">The sequence shown here is derived from an EMBL/GenBank/DDBJ whole genome shotgun (WGS) entry which is preliminary data.</text>
</comment>
<dbReference type="PANTHER" id="PTHR35342">
    <property type="entry name" value="TRICARBOXYLIC TRANSPORT PROTEIN"/>
    <property type="match status" value="1"/>
</dbReference>
<dbReference type="STRING" id="1612624.ADU59_21475"/>
<feature type="transmembrane region" description="Helical" evidence="1">
    <location>
        <begin position="144"/>
        <end position="166"/>
    </location>
</feature>
<feature type="transmembrane region" description="Helical" evidence="1">
    <location>
        <begin position="610"/>
        <end position="634"/>
    </location>
</feature>
<keyword evidence="1" id="KW-0812">Transmembrane</keyword>
<feature type="transmembrane region" description="Helical" evidence="1">
    <location>
        <begin position="366"/>
        <end position="385"/>
    </location>
</feature>
<keyword evidence="1" id="KW-1133">Transmembrane helix</keyword>
<dbReference type="Pfam" id="PF01970">
    <property type="entry name" value="TctA"/>
    <property type="match status" value="1"/>
</dbReference>
<name>A0A1C7NWN2_9HYPH</name>
<evidence type="ECO:0000259" key="2">
    <source>
        <dbReference type="Pfam" id="PF01970"/>
    </source>
</evidence>
<feature type="transmembrane region" description="Helical" evidence="1">
    <location>
        <begin position="397"/>
        <end position="413"/>
    </location>
</feature>
<dbReference type="RefSeq" id="WP_068956362.1">
    <property type="nucleotide sequence ID" value="NZ_LGLV01000014.1"/>
</dbReference>
<feature type="transmembrane region" description="Helical" evidence="1">
    <location>
        <begin position="116"/>
        <end position="138"/>
    </location>
</feature>